<reference evidence="1" key="1">
    <citation type="journal article" date="2014" name="Front. Microbiol.">
        <title>High frequency of phylogenetically diverse reductive dehalogenase-homologous genes in deep subseafloor sedimentary metagenomes.</title>
        <authorList>
            <person name="Kawai M."/>
            <person name="Futagami T."/>
            <person name="Toyoda A."/>
            <person name="Takaki Y."/>
            <person name="Nishi S."/>
            <person name="Hori S."/>
            <person name="Arai W."/>
            <person name="Tsubouchi T."/>
            <person name="Morono Y."/>
            <person name="Uchiyama I."/>
            <person name="Ito T."/>
            <person name="Fujiyama A."/>
            <person name="Inagaki F."/>
            <person name="Takami H."/>
        </authorList>
    </citation>
    <scope>NUCLEOTIDE SEQUENCE</scope>
    <source>
        <strain evidence="1">Expedition CK06-06</strain>
    </source>
</reference>
<sequence>GVLVTVPFTYSQAQPFQTVWMKKLDEYGIKRQPYVHGAFTAKHLKTLVAKAGFQTIKSGLVGKSSIHLYAKLRKAK</sequence>
<gene>
    <name evidence="1" type="ORF">S12H4_31952</name>
</gene>
<evidence type="ECO:0000313" key="1">
    <source>
        <dbReference type="EMBL" id="GAJ01426.1"/>
    </source>
</evidence>
<proteinExistence type="predicted"/>
<dbReference type="EMBL" id="BARW01018695">
    <property type="protein sequence ID" value="GAJ01426.1"/>
    <property type="molecule type" value="Genomic_DNA"/>
</dbReference>
<name>X1UNF4_9ZZZZ</name>
<comment type="caution">
    <text evidence="1">The sequence shown here is derived from an EMBL/GenBank/DDBJ whole genome shotgun (WGS) entry which is preliminary data.</text>
</comment>
<dbReference type="AlphaFoldDB" id="X1UNF4"/>
<organism evidence="1">
    <name type="scientific">marine sediment metagenome</name>
    <dbReference type="NCBI Taxonomy" id="412755"/>
    <lineage>
        <taxon>unclassified sequences</taxon>
        <taxon>metagenomes</taxon>
        <taxon>ecological metagenomes</taxon>
    </lineage>
</organism>
<protein>
    <submittedName>
        <fullName evidence="1">Uncharacterized protein</fullName>
    </submittedName>
</protein>
<feature type="non-terminal residue" evidence="1">
    <location>
        <position position="1"/>
    </location>
</feature>
<accession>X1UNF4</accession>